<gene>
    <name evidence="4" type="ORF">POL58_08490</name>
</gene>
<keyword evidence="5" id="KW-1185">Reference proteome</keyword>
<keyword evidence="2" id="KW-0433">Leucine-rich repeat</keyword>
<keyword evidence="1" id="KW-0343">GTPase activation</keyword>
<dbReference type="PANTHER" id="PTHR24113">
    <property type="entry name" value="RAN GTPASE-ACTIVATING PROTEIN 1"/>
    <property type="match status" value="1"/>
</dbReference>
<dbReference type="RefSeq" id="WP_271996132.1">
    <property type="nucleotide sequence ID" value="NZ_JAQNDN010000002.1"/>
</dbReference>
<dbReference type="SMART" id="SM00368">
    <property type="entry name" value="LRR_RI"/>
    <property type="match status" value="4"/>
</dbReference>
<dbReference type="InterPro" id="IPR027038">
    <property type="entry name" value="RanGap"/>
</dbReference>
<comment type="caution">
    <text evidence="4">The sequence shown here is derived from an EMBL/GenBank/DDBJ whole genome shotgun (WGS) entry which is preliminary data.</text>
</comment>
<sequence>MDVPLPVSELLAGRPSLAGWRRLTAALDAQTDPAALARDLDRIEAACAGWPDALRRAPGRWVRDRFEGRAQPRLRVTRAIDLALMGPDIPGDRLAWADAPELAAATVVRIFDDRLGDAGLARWLSSTNNLRPVELALASGITDRGAAQLAADPRREHWRSLALFRDALGPDCLAALIAAPMPRLRRLLLGRNLFGEPGARALAGATAIADLELLDLDCDDLDGPAARALCDAPLLAGVRTLNLSNNPLGADGCAALADCPQLADLEVLHLHDCRLDDAAAARLLRAPWLPRLRSLSLSANALSMATIHQLAERRDLVLDELDICHNPFDAGHAESRLRSAPQLSGLRRLCL</sequence>
<dbReference type="SUPFAM" id="SSF52047">
    <property type="entry name" value="RNI-like"/>
    <property type="match status" value="1"/>
</dbReference>
<protein>
    <submittedName>
        <fullName evidence="4">Uncharacterized protein</fullName>
    </submittedName>
</protein>
<organism evidence="4 5">
    <name type="scientific">Nannocystis radixulma</name>
    <dbReference type="NCBI Taxonomy" id="2995305"/>
    <lineage>
        <taxon>Bacteria</taxon>
        <taxon>Pseudomonadati</taxon>
        <taxon>Myxococcota</taxon>
        <taxon>Polyangia</taxon>
        <taxon>Nannocystales</taxon>
        <taxon>Nannocystaceae</taxon>
        <taxon>Nannocystis</taxon>
    </lineage>
</organism>
<evidence type="ECO:0000313" key="5">
    <source>
        <dbReference type="Proteomes" id="UP001217838"/>
    </source>
</evidence>
<keyword evidence="3" id="KW-0677">Repeat</keyword>
<evidence type="ECO:0000256" key="1">
    <source>
        <dbReference type="ARBA" id="ARBA00022468"/>
    </source>
</evidence>
<accession>A0ABT5B0Z6</accession>
<name>A0ABT5B0Z6_9BACT</name>
<dbReference type="PANTHER" id="PTHR24113:SF12">
    <property type="entry name" value="RAN GTPASE-ACTIVATING PROTEIN 1"/>
    <property type="match status" value="1"/>
</dbReference>
<dbReference type="InterPro" id="IPR032675">
    <property type="entry name" value="LRR_dom_sf"/>
</dbReference>
<reference evidence="4 5" key="1">
    <citation type="submission" date="2022-11" db="EMBL/GenBank/DDBJ databases">
        <title>Minimal conservation of predation-associated metabolite biosynthetic gene clusters underscores biosynthetic potential of Myxococcota including descriptions for ten novel species: Archangium lansinium sp. nov., Myxococcus landrumus sp. nov., Nannocystis bai.</title>
        <authorList>
            <person name="Ahearne A."/>
            <person name="Stevens C."/>
            <person name="Dowd S."/>
        </authorList>
    </citation>
    <scope>NUCLEOTIDE SEQUENCE [LARGE SCALE GENOMIC DNA]</scope>
    <source>
        <strain evidence="4 5">NCELM</strain>
    </source>
</reference>
<dbReference type="Gene3D" id="3.80.10.10">
    <property type="entry name" value="Ribonuclease Inhibitor"/>
    <property type="match status" value="1"/>
</dbReference>
<dbReference type="EMBL" id="JAQNDN010000002">
    <property type="protein sequence ID" value="MDC0667772.1"/>
    <property type="molecule type" value="Genomic_DNA"/>
</dbReference>
<proteinExistence type="predicted"/>
<dbReference type="Proteomes" id="UP001217838">
    <property type="component" value="Unassembled WGS sequence"/>
</dbReference>
<evidence type="ECO:0000256" key="2">
    <source>
        <dbReference type="ARBA" id="ARBA00022614"/>
    </source>
</evidence>
<evidence type="ECO:0000313" key="4">
    <source>
        <dbReference type="EMBL" id="MDC0667772.1"/>
    </source>
</evidence>
<evidence type="ECO:0000256" key="3">
    <source>
        <dbReference type="ARBA" id="ARBA00022737"/>
    </source>
</evidence>